<proteinExistence type="predicted"/>
<dbReference type="SUPFAM" id="SSF53098">
    <property type="entry name" value="Ribonuclease H-like"/>
    <property type="match status" value="1"/>
</dbReference>
<dbReference type="InterPro" id="IPR012337">
    <property type="entry name" value="RNaseH-like_sf"/>
</dbReference>
<protein>
    <submittedName>
        <fullName evidence="2">DNA polymerase III subunit epsilon</fullName>
    </submittedName>
</protein>
<gene>
    <name evidence="2" type="ORF">BFS05_04320</name>
</gene>
<dbReference type="Proteomes" id="UP000236146">
    <property type="component" value="Unassembled WGS sequence"/>
</dbReference>
<feature type="domain" description="Exonuclease" evidence="1">
    <location>
        <begin position="28"/>
        <end position="215"/>
    </location>
</feature>
<dbReference type="Pfam" id="PF00929">
    <property type="entry name" value="RNase_T"/>
    <property type="match status" value="1"/>
</dbReference>
<organism evidence="2 3">
    <name type="scientific">Gardnerella vaginalis</name>
    <dbReference type="NCBI Taxonomy" id="2702"/>
    <lineage>
        <taxon>Bacteria</taxon>
        <taxon>Bacillati</taxon>
        <taxon>Actinomycetota</taxon>
        <taxon>Actinomycetes</taxon>
        <taxon>Bifidobacteriales</taxon>
        <taxon>Bifidobacteriaceae</taxon>
        <taxon>Gardnerella</taxon>
    </lineage>
</organism>
<sequence>MADNIESLLENLEEAQTQSGNTTLSKSWFLGFDTETTGADTKNDCIVSATLVLRNPILGHAGDVIATWLVNPHHPMNPQASAVNGFSDEYLQENGGEPVEEIELLAKAVSIAQSKNIPLLAYNAPFDVSMLRHDIKRWDLEPLENREKSSINNGDILVVDPLVIDRALSWRKGKRTLTATTQFYGVEPIGNFHDATADTVAAVDLMQPLCKTYDIVANMTLDKLMDYERAEYAKWAKSFNLWLQSKGGKPTSESWL</sequence>
<name>A0A2K1SUP3_GARVA</name>
<dbReference type="EMBL" id="MNLH01000003">
    <property type="protein sequence ID" value="PNS43270.1"/>
    <property type="molecule type" value="Genomic_DNA"/>
</dbReference>
<dbReference type="InterPro" id="IPR036397">
    <property type="entry name" value="RNaseH_sf"/>
</dbReference>
<evidence type="ECO:0000313" key="3">
    <source>
        <dbReference type="Proteomes" id="UP000236146"/>
    </source>
</evidence>
<dbReference type="InterPro" id="IPR013520">
    <property type="entry name" value="Ribonucl_H"/>
</dbReference>
<dbReference type="Gene3D" id="3.30.420.10">
    <property type="entry name" value="Ribonuclease H-like superfamily/Ribonuclease H"/>
    <property type="match status" value="1"/>
</dbReference>
<dbReference type="AlphaFoldDB" id="A0A2K1SUP3"/>
<accession>A0A2K1SUP3</accession>
<evidence type="ECO:0000313" key="2">
    <source>
        <dbReference type="EMBL" id="PNS43270.1"/>
    </source>
</evidence>
<dbReference type="CDD" id="cd06127">
    <property type="entry name" value="DEDDh"/>
    <property type="match status" value="1"/>
</dbReference>
<dbReference type="OrthoDB" id="9791657at2"/>
<comment type="caution">
    <text evidence="2">The sequence shown here is derived from an EMBL/GenBank/DDBJ whole genome shotgun (WGS) entry which is preliminary data.</text>
</comment>
<dbReference type="GO" id="GO:0004527">
    <property type="term" value="F:exonuclease activity"/>
    <property type="evidence" value="ECO:0007669"/>
    <property type="project" value="UniProtKB-ARBA"/>
</dbReference>
<reference evidence="3" key="1">
    <citation type="submission" date="2016-10" db="EMBL/GenBank/DDBJ databases">
        <authorList>
            <person name="Bumgarner R.E."/>
            <person name="Fredricks D.N."/>
            <person name="Srinivasan S."/>
        </authorList>
    </citation>
    <scope>NUCLEOTIDE SEQUENCE [LARGE SCALE GENOMIC DNA]</scope>
    <source>
        <strain evidence="3">KA00225</strain>
    </source>
</reference>
<dbReference type="SMART" id="SM00479">
    <property type="entry name" value="EXOIII"/>
    <property type="match status" value="1"/>
</dbReference>
<dbReference type="GO" id="GO:0003676">
    <property type="term" value="F:nucleic acid binding"/>
    <property type="evidence" value="ECO:0007669"/>
    <property type="project" value="InterPro"/>
</dbReference>
<evidence type="ECO:0000259" key="1">
    <source>
        <dbReference type="SMART" id="SM00479"/>
    </source>
</evidence>
<dbReference type="RefSeq" id="WP_103084760.1">
    <property type="nucleotide sequence ID" value="NZ_JBLLPO010000003.1"/>
</dbReference>